<name>A0ABN7BWH1_9MOLU</name>
<dbReference type="Gene3D" id="2.130.10.10">
    <property type="entry name" value="YVTN repeat-like/Quinoprotein amine dehydrogenase"/>
    <property type="match status" value="1"/>
</dbReference>
<dbReference type="InterPro" id="IPR015943">
    <property type="entry name" value="WD40/YVTN_repeat-like_dom_sf"/>
</dbReference>
<evidence type="ECO:0000313" key="2">
    <source>
        <dbReference type="Proteomes" id="UP001473424"/>
    </source>
</evidence>
<proteinExistence type="predicted"/>
<accession>A0ABN7BWH1</accession>
<keyword evidence="2" id="KW-1185">Reference proteome</keyword>
<dbReference type="SUPFAM" id="SSF63829">
    <property type="entry name" value="Calcium-dependent phosphotriesterase"/>
    <property type="match status" value="1"/>
</dbReference>
<dbReference type="EMBL" id="AP028955">
    <property type="protein sequence ID" value="BET38582.1"/>
    <property type="molecule type" value="Genomic_DNA"/>
</dbReference>
<dbReference type="Proteomes" id="UP001473424">
    <property type="component" value="Chromosome"/>
</dbReference>
<organism evidence="1 2">
    <name type="scientific">Spiroplasma ixodetis</name>
    <dbReference type="NCBI Taxonomy" id="2141"/>
    <lineage>
        <taxon>Bacteria</taxon>
        <taxon>Bacillati</taxon>
        <taxon>Mycoplasmatota</taxon>
        <taxon>Mollicutes</taxon>
        <taxon>Entomoplasmatales</taxon>
        <taxon>Spiroplasmataceae</taxon>
        <taxon>Spiroplasma</taxon>
    </lineage>
</organism>
<protein>
    <submittedName>
        <fullName evidence="1">Uncharacterized protein</fullName>
    </submittedName>
</protein>
<sequence length="145" mass="16666">MAEEIIVFIQHFQLIVEWQPFGIFQQINDGHQIDSLVVDKDNTVFVGSWNGRLYKIKNGIYEVILETNPNHEVKRLVIDRDNNLFVGIDSNKVYKKIEGTDLCSELSEIKNTYDHIFALEVGPDDSIYAAGSQVILYTTKNFNKI</sequence>
<reference evidence="2" key="1">
    <citation type="journal article" date="2024" name="FEMS Microbiol. Lett.">
        <title>Genomic insights into Spiroplasma endosymbionts that induce male-killing and protective phenotypes in the pea aphid.</title>
        <authorList>
            <person name="Arai H."/>
            <person name="Legeai F."/>
            <person name="Kageyama D."/>
            <person name="Sugio A."/>
            <person name="Simon J.C."/>
        </authorList>
    </citation>
    <scope>NUCLEOTIDE SEQUENCE [LARGE SCALE GENOMIC DNA]</scope>
    <source>
        <strain evidence="2">sAp269</strain>
    </source>
</reference>
<evidence type="ECO:0000313" key="1">
    <source>
        <dbReference type="EMBL" id="BET38582.1"/>
    </source>
</evidence>
<gene>
    <name evidence="1" type="ORF">SAP269_11710</name>
</gene>